<dbReference type="OrthoDB" id="5288800at2"/>
<evidence type="ECO:0000313" key="2">
    <source>
        <dbReference type="Proteomes" id="UP000199187"/>
    </source>
</evidence>
<dbReference type="AlphaFoldDB" id="A0A1I7D2Q4"/>
<dbReference type="EMBL" id="FPAU01000004">
    <property type="protein sequence ID" value="SFU05886.1"/>
    <property type="molecule type" value="Genomic_DNA"/>
</dbReference>
<protein>
    <submittedName>
        <fullName evidence="1">Amino acid/amide ABC transporter substrate-binding protein, HAAT family</fullName>
    </submittedName>
</protein>
<proteinExistence type="predicted"/>
<keyword evidence="2" id="KW-1185">Reference proteome</keyword>
<gene>
    <name evidence="1" type="ORF">SAMN05192562_104333</name>
</gene>
<evidence type="ECO:0000313" key="1">
    <source>
        <dbReference type="EMBL" id="SFU05886.1"/>
    </source>
</evidence>
<dbReference type="PANTHER" id="PTHR47628">
    <property type="match status" value="1"/>
</dbReference>
<sequence>MSATQPLPKRVIPVGILYSVSGDYAVIGREMLNGILLAIEEINANPAHEFTLAPVIRDPQGSLDLYYEYCHDLLYRHGVRHVIGCYTSAARKTILPLIEGANALLWHSARYEGFESSNSVIYLGATPNQHILPMLSWLLQQQAAEIYHVGSNYVWSWEMDRITREAVVPAGGRVVQSKLLPLGDENVETLIADIIACRPKVLLNTMVGKSAYSFYRAWHQACQQQPWLNEVLKLSLTLCEPEVQLIGSEALEGYLVSASWFQSIDSDANRRFLSSYRQRFGEHVSPSVDSESAWLAGHLLARAIARHGNADVEGVRNAVLQDEMDSPAGRIRLDADNNHCWLTPHLARCHNGRLVSFWQTDAAVKPDPWLAWVDLASLTHRGGSA</sequence>
<dbReference type="CDD" id="cd06357">
    <property type="entry name" value="PBP1_AmiC"/>
    <property type="match status" value="1"/>
</dbReference>
<accession>A0A1I7D2Q4</accession>
<dbReference type="InterPro" id="IPR028082">
    <property type="entry name" value="Peripla_BP_I"/>
</dbReference>
<name>A0A1I7D2Q4_9ENTR</name>
<dbReference type="Pfam" id="PF13433">
    <property type="entry name" value="Peripla_BP_5"/>
    <property type="match status" value="1"/>
</dbReference>
<organism evidence="1 2">
    <name type="scientific">Kosakonia arachidis</name>
    <dbReference type="NCBI Taxonomy" id="551989"/>
    <lineage>
        <taxon>Bacteria</taxon>
        <taxon>Pseudomonadati</taxon>
        <taxon>Pseudomonadota</taxon>
        <taxon>Gammaproteobacteria</taxon>
        <taxon>Enterobacterales</taxon>
        <taxon>Enterobacteriaceae</taxon>
        <taxon>Kosakonia</taxon>
    </lineage>
</organism>
<dbReference type="InterPro" id="IPR039570">
    <property type="entry name" value="AmiC_PBP1"/>
</dbReference>
<dbReference type="RefSeq" id="WP_090123371.1">
    <property type="nucleotide sequence ID" value="NZ_CP045300.1"/>
</dbReference>
<dbReference type="Proteomes" id="UP000199187">
    <property type="component" value="Unassembled WGS sequence"/>
</dbReference>
<dbReference type="GO" id="GO:0033218">
    <property type="term" value="F:amide binding"/>
    <property type="evidence" value="ECO:0007669"/>
    <property type="project" value="InterPro"/>
</dbReference>
<dbReference type="PANTHER" id="PTHR47628:SF1">
    <property type="entry name" value="ALIPHATIC AMIDASE EXPRESSION-REGULATING PROTEIN"/>
    <property type="match status" value="1"/>
</dbReference>
<dbReference type="Gene3D" id="3.40.50.2300">
    <property type="match status" value="2"/>
</dbReference>
<reference evidence="2" key="1">
    <citation type="submission" date="2016-10" db="EMBL/GenBank/DDBJ databases">
        <authorList>
            <person name="Varghese N."/>
            <person name="Submissions S."/>
        </authorList>
    </citation>
    <scope>NUCLEOTIDE SEQUENCE [LARGE SCALE GENOMIC DNA]</scope>
    <source>
        <strain evidence="2">Ah-143</strain>
    </source>
</reference>
<dbReference type="SUPFAM" id="SSF53822">
    <property type="entry name" value="Periplasmic binding protein-like I"/>
    <property type="match status" value="1"/>
</dbReference>